<keyword evidence="3" id="KW-0231">Viral genome packaging</keyword>
<reference evidence="5" key="1">
    <citation type="submission" date="2019-10" db="EMBL/GenBank/DDBJ databases">
        <title>Otarine herpesvirus 4 in Northern fur seal genital swab.</title>
        <authorList>
            <person name="Deming A.C."/>
            <person name="Wellehan J.F.X."/>
            <person name="Gulland F.M.D."/>
        </authorList>
    </citation>
    <scope>NUCLEOTIDE SEQUENCE</scope>
    <source>
        <strain evidence="5">Cu11-001</strain>
    </source>
</reference>
<keyword evidence="2" id="KW-0426">Late protein</keyword>
<dbReference type="EMBL" id="MN545486">
    <property type="protein sequence ID" value="QRE02493.1"/>
    <property type="molecule type" value="Genomic_DNA"/>
</dbReference>
<protein>
    <submittedName>
        <fullName evidence="5">Subunit of terminase</fullName>
    </submittedName>
</protein>
<dbReference type="InterPro" id="IPR000501">
    <property type="entry name" value="UL28/UL56"/>
</dbReference>
<dbReference type="GO" id="GO:0019073">
    <property type="term" value="P:viral DNA genome packaging"/>
    <property type="evidence" value="ECO:0007669"/>
    <property type="project" value="InterPro"/>
</dbReference>
<evidence type="ECO:0000256" key="2">
    <source>
        <dbReference type="ARBA" id="ARBA00022921"/>
    </source>
</evidence>
<evidence type="ECO:0000313" key="5">
    <source>
        <dbReference type="EMBL" id="QRE02493.1"/>
    </source>
</evidence>
<feature type="compositionally biased region" description="Basic and acidic residues" evidence="4">
    <location>
        <begin position="244"/>
        <end position="254"/>
    </location>
</feature>
<feature type="compositionally biased region" description="Polar residues" evidence="4">
    <location>
        <begin position="255"/>
        <end position="272"/>
    </location>
</feature>
<proteinExistence type="inferred from homology"/>
<gene>
    <name evidence="5" type="primary">ORF7</name>
</gene>
<dbReference type="HAMAP" id="MF_04014">
    <property type="entry name" value="HSV_TRM1"/>
    <property type="match status" value="1"/>
</dbReference>
<name>A0A889IWH8_9GAMA</name>
<evidence type="ECO:0000256" key="3">
    <source>
        <dbReference type="ARBA" id="ARBA00023219"/>
    </source>
</evidence>
<organism evidence="5">
    <name type="scientific">Otarine gammaherpesvirus 4</name>
    <dbReference type="NCBI Taxonomy" id="2801541"/>
    <lineage>
        <taxon>Viruses</taxon>
        <taxon>Duplodnaviria</taxon>
        <taxon>Heunggongvirae</taxon>
        <taxon>Peploviricota</taxon>
        <taxon>Herviviricetes</taxon>
        <taxon>Herpesvirales</taxon>
        <taxon>Orthoherpesviridae</taxon>
        <taxon>Gammaherpesvirinae</taxon>
    </lineage>
</organism>
<accession>A0A889IWH8</accession>
<keyword evidence="1" id="KW-1188">Viral release from host cell</keyword>
<sequence length="732" mass="81638">MSYKHYPTMSRELAAVYTQMYGLALDTALVEFSDPASIPHEALLANVCKLRRLRATLLPALQRQNAVDCTALSLELEHLLVNIHERLERLVVLLTCESDASAHFSKLHLWGTCKRHAKTYVNFYGGCQAPVQLSIINDVETFFKRLNSVFYCTSADNALDVMNTVMGFLGELRGASPIPPPDAYSLCSACMRCVDEVAALPNRGESMPALLLQASCPHICRPVGGEPVMHLFENELELLGIHEHSHSHSADTSRNDNVPKGNTEQHGTSNLHTYGKSGVHLLEASLAGLSGHNIFGDVPESIRELSNLVYWNAGQVRRGAGRSMDRSRLAELLEHEERMHAARAQIPQVLHMPARVHFFDLHRPMPLEALFCGGVFNSVHDTIAALKDDCAAAFANQPNYRDVLKRQNELFVRLSNVLHGNGSNEEEVAKTQFKSGTNGIERGALNLQMGNEQRNMTEDHVHADANARRDAYLQKLASDGMAKLCACLDKQSGVLVDTLTMRVWGDTVYCEAAILKNHFMRRRALAYGPWECSDTNDSHAMAAQFENSKHIKNGMYVESLSREHVEALMLNFYELITGPLARNRGLFPLPANVTLAHCMDAAGAMPHQKMLVAELIWPSIEPRDWIDERFNRFFEVCAPDLGGAQREAWTYVREAVLSVALYNRTWEKQLQLYPADAVRVGNAPSDGAYLTYESNAPLVLVHGGEGWVFKDLYAMLYQHLQLTGSKANRQLP</sequence>
<feature type="region of interest" description="Disordered" evidence="4">
    <location>
        <begin position="244"/>
        <end position="274"/>
    </location>
</feature>
<dbReference type="Pfam" id="PF01366">
    <property type="entry name" value="PRTP"/>
    <property type="match status" value="1"/>
</dbReference>
<evidence type="ECO:0000256" key="1">
    <source>
        <dbReference type="ARBA" id="ARBA00022612"/>
    </source>
</evidence>
<evidence type="ECO:0000256" key="4">
    <source>
        <dbReference type="SAM" id="MobiDB-lite"/>
    </source>
</evidence>